<name>A0ABV9ICM4_9DEIO</name>
<dbReference type="InterPro" id="IPR006901">
    <property type="entry name" value="TrmK"/>
</dbReference>
<dbReference type="PIRSF" id="PIRSF018637">
    <property type="entry name" value="TrmK"/>
    <property type="match status" value="1"/>
</dbReference>
<accession>A0ABV9ICM4</accession>
<dbReference type="RefSeq" id="WP_380063104.1">
    <property type="nucleotide sequence ID" value="NZ_JBHSEI010000014.1"/>
</dbReference>
<comment type="caution">
    <text evidence="1">The sequence shown here is derived from an EMBL/GenBank/DDBJ whole genome shotgun (WGS) entry which is preliminary data.</text>
</comment>
<organism evidence="1 2">
    <name type="scientific">Deinococcus hohokamensis</name>
    <dbReference type="NCBI Taxonomy" id="309883"/>
    <lineage>
        <taxon>Bacteria</taxon>
        <taxon>Thermotogati</taxon>
        <taxon>Deinococcota</taxon>
        <taxon>Deinococci</taxon>
        <taxon>Deinococcales</taxon>
        <taxon>Deinococcaceae</taxon>
        <taxon>Deinococcus</taxon>
    </lineage>
</organism>
<dbReference type="PANTHER" id="PTHR38451">
    <property type="entry name" value="TRNA (ADENINE(22)-N(1))-METHYLTRANSFERASE"/>
    <property type="match status" value="1"/>
</dbReference>
<dbReference type="Gene3D" id="3.40.50.150">
    <property type="entry name" value="Vaccinia Virus protein VP39"/>
    <property type="match status" value="1"/>
</dbReference>
<sequence>MHPVLDARLQAVLELIQAEVHADIGSDHAHLPIRLLREGRVRRAVVVELHPGPLAQARRHVVRSGLEGKVEVREGNGFAPLHPGEVDSASLTGMGTGTIVGVLERAGKRLPPTLVLQPNDSPRSIRQWALRHGYHLTAERLTPGYWAYPVLKLERRTGSDPAYGGVPERAALRYGPHLLRQGGALLRGQVQDDLVRLTPLAAPGRNAESELATAQEALAFLDNPT</sequence>
<evidence type="ECO:0000313" key="1">
    <source>
        <dbReference type="EMBL" id="MFC4640087.1"/>
    </source>
</evidence>
<proteinExistence type="predicted"/>
<dbReference type="SUPFAM" id="SSF53335">
    <property type="entry name" value="S-adenosyl-L-methionine-dependent methyltransferases"/>
    <property type="match status" value="1"/>
</dbReference>
<dbReference type="Proteomes" id="UP001595952">
    <property type="component" value="Unassembled WGS sequence"/>
</dbReference>
<dbReference type="EMBL" id="JBHSEI010000014">
    <property type="protein sequence ID" value="MFC4640087.1"/>
    <property type="molecule type" value="Genomic_DNA"/>
</dbReference>
<dbReference type="PANTHER" id="PTHR38451:SF1">
    <property type="entry name" value="TRNA (ADENINE(22)-N(1))-METHYLTRANSFERASE"/>
    <property type="match status" value="1"/>
</dbReference>
<keyword evidence="2" id="KW-1185">Reference proteome</keyword>
<dbReference type="InterPro" id="IPR029063">
    <property type="entry name" value="SAM-dependent_MTases_sf"/>
</dbReference>
<evidence type="ECO:0000313" key="2">
    <source>
        <dbReference type="Proteomes" id="UP001595952"/>
    </source>
</evidence>
<gene>
    <name evidence="1" type="ORF">ACFO0D_17295</name>
</gene>
<reference evidence="2" key="1">
    <citation type="journal article" date="2019" name="Int. J. Syst. Evol. Microbiol.">
        <title>The Global Catalogue of Microorganisms (GCM) 10K type strain sequencing project: providing services to taxonomists for standard genome sequencing and annotation.</title>
        <authorList>
            <consortium name="The Broad Institute Genomics Platform"/>
            <consortium name="The Broad Institute Genome Sequencing Center for Infectious Disease"/>
            <person name="Wu L."/>
            <person name="Ma J."/>
        </authorList>
    </citation>
    <scope>NUCLEOTIDE SEQUENCE [LARGE SCALE GENOMIC DNA]</scope>
    <source>
        <strain evidence="2">CCUG 55995</strain>
    </source>
</reference>
<dbReference type="Pfam" id="PF04816">
    <property type="entry name" value="TrmK"/>
    <property type="match status" value="1"/>
</dbReference>
<protein>
    <submittedName>
        <fullName evidence="1">tRNA (Adenine(22)-N(1))-methyltransferase TrmK</fullName>
    </submittedName>
</protein>